<evidence type="ECO:0000256" key="5">
    <source>
        <dbReference type="ARBA" id="ARBA00022989"/>
    </source>
</evidence>
<dbReference type="PRINTS" id="PR00237">
    <property type="entry name" value="GPCRRHODOPSN"/>
</dbReference>
<feature type="transmembrane region" description="Helical" evidence="11">
    <location>
        <begin position="259"/>
        <end position="280"/>
    </location>
</feature>
<evidence type="ECO:0000256" key="2">
    <source>
        <dbReference type="ARBA" id="ARBA00010663"/>
    </source>
</evidence>
<reference evidence="13" key="2">
    <citation type="submission" date="2021-09" db="EMBL/GenBank/DDBJ databases">
        <authorList>
            <person name="Jia N."/>
            <person name="Wang J."/>
            <person name="Shi W."/>
            <person name="Du L."/>
            <person name="Sun Y."/>
            <person name="Zhan W."/>
            <person name="Jiang J."/>
            <person name="Wang Q."/>
            <person name="Zhang B."/>
            <person name="Ji P."/>
            <person name="Sakyi L.B."/>
            <person name="Cui X."/>
            <person name="Yuan T."/>
            <person name="Jiang B."/>
            <person name="Yang W."/>
            <person name="Lam T.T.-Y."/>
            <person name="Chang Q."/>
            <person name="Ding S."/>
            <person name="Wang X."/>
            <person name="Zhu J."/>
            <person name="Ruan X."/>
            <person name="Zhao L."/>
            <person name="Wei J."/>
            <person name="Que T."/>
            <person name="Du C."/>
            <person name="Cheng J."/>
            <person name="Dai P."/>
            <person name="Han X."/>
            <person name="Huang E."/>
            <person name="Gao Y."/>
            <person name="Liu J."/>
            <person name="Shao H."/>
            <person name="Ye R."/>
            <person name="Li L."/>
            <person name="Wei W."/>
            <person name="Wang X."/>
            <person name="Wang C."/>
            <person name="Huo Q."/>
            <person name="Li W."/>
            <person name="Guo W."/>
            <person name="Chen H."/>
            <person name="Chen S."/>
            <person name="Zhou L."/>
            <person name="Zhou L."/>
            <person name="Ni X."/>
            <person name="Tian J."/>
            <person name="Zhou Y."/>
            <person name="Sheng Y."/>
            <person name="Liu T."/>
            <person name="Pan Y."/>
            <person name="Xia L."/>
            <person name="Li J."/>
            <person name="Zhao F."/>
            <person name="Cao W."/>
        </authorList>
    </citation>
    <scope>NUCLEOTIDE SEQUENCE</scope>
    <source>
        <strain evidence="13">Rmic-2018</strain>
        <tissue evidence="13">Larvae</tissue>
    </source>
</reference>
<dbReference type="CDD" id="cd00637">
    <property type="entry name" value="7tm_classA_rhodopsin-like"/>
    <property type="match status" value="1"/>
</dbReference>
<organism evidence="13 14">
    <name type="scientific">Rhipicephalus microplus</name>
    <name type="common">Cattle tick</name>
    <name type="synonym">Boophilus microplus</name>
    <dbReference type="NCBI Taxonomy" id="6941"/>
    <lineage>
        <taxon>Eukaryota</taxon>
        <taxon>Metazoa</taxon>
        <taxon>Ecdysozoa</taxon>
        <taxon>Arthropoda</taxon>
        <taxon>Chelicerata</taxon>
        <taxon>Arachnida</taxon>
        <taxon>Acari</taxon>
        <taxon>Parasitiformes</taxon>
        <taxon>Ixodida</taxon>
        <taxon>Ixodoidea</taxon>
        <taxon>Ixodidae</taxon>
        <taxon>Rhipicephalinae</taxon>
        <taxon>Rhipicephalus</taxon>
        <taxon>Boophilus</taxon>
    </lineage>
</organism>
<gene>
    <name evidence="13" type="ORF">HPB51_014946</name>
</gene>
<dbReference type="InterPro" id="IPR017452">
    <property type="entry name" value="GPCR_Rhodpsn_7TM"/>
</dbReference>
<keyword evidence="7 11" id="KW-0472">Membrane</keyword>
<evidence type="ECO:0000313" key="14">
    <source>
        <dbReference type="Proteomes" id="UP000821866"/>
    </source>
</evidence>
<reference evidence="13" key="1">
    <citation type="journal article" date="2020" name="Cell">
        <title>Large-Scale Comparative Analyses of Tick Genomes Elucidate Their Genetic Diversity and Vector Capacities.</title>
        <authorList>
            <consortium name="Tick Genome and Microbiome Consortium (TIGMIC)"/>
            <person name="Jia N."/>
            <person name="Wang J."/>
            <person name="Shi W."/>
            <person name="Du L."/>
            <person name="Sun Y."/>
            <person name="Zhan W."/>
            <person name="Jiang J.F."/>
            <person name="Wang Q."/>
            <person name="Zhang B."/>
            <person name="Ji P."/>
            <person name="Bell-Sakyi L."/>
            <person name="Cui X.M."/>
            <person name="Yuan T.T."/>
            <person name="Jiang B.G."/>
            <person name="Yang W.F."/>
            <person name="Lam T.T."/>
            <person name="Chang Q.C."/>
            <person name="Ding S.J."/>
            <person name="Wang X.J."/>
            <person name="Zhu J.G."/>
            <person name="Ruan X.D."/>
            <person name="Zhao L."/>
            <person name="Wei J.T."/>
            <person name="Ye R.Z."/>
            <person name="Que T.C."/>
            <person name="Du C.H."/>
            <person name="Zhou Y.H."/>
            <person name="Cheng J.X."/>
            <person name="Dai P.F."/>
            <person name="Guo W.B."/>
            <person name="Han X.H."/>
            <person name="Huang E.J."/>
            <person name="Li L.F."/>
            <person name="Wei W."/>
            <person name="Gao Y.C."/>
            <person name="Liu J.Z."/>
            <person name="Shao H.Z."/>
            <person name="Wang X."/>
            <person name="Wang C.C."/>
            <person name="Yang T.C."/>
            <person name="Huo Q.B."/>
            <person name="Li W."/>
            <person name="Chen H.Y."/>
            <person name="Chen S.E."/>
            <person name="Zhou L.G."/>
            <person name="Ni X.B."/>
            <person name="Tian J.H."/>
            <person name="Sheng Y."/>
            <person name="Liu T."/>
            <person name="Pan Y.S."/>
            <person name="Xia L.Y."/>
            <person name="Li J."/>
            <person name="Zhao F."/>
            <person name="Cao W.C."/>
        </authorList>
    </citation>
    <scope>NUCLEOTIDE SEQUENCE</scope>
    <source>
        <strain evidence="13">Rmic-2018</strain>
    </source>
</reference>
<proteinExistence type="inferred from homology"/>
<evidence type="ECO:0000256" key="10">
    <source>
        <dbReference type="SAM" id="MobiDB-lite"/>
    </source>
</evidence>
<evidence type="ECO:0000256" key="3">
    <source>
        <dbReference type="ARBA" id="ARBA00022475"/>
    </source>
</evidence>
<evidence type="ECO:0000256" key="6">
    <source>
        <dbReference type="ARBA" id="ARBA00023040"/>
    </source>
</evidence>
<dbReference type="Gene3D" id="1.20.1070.10">
    <property type="entry name" value="Rhodopsin 7-helix transmembrane proteins"/>
    <property type="match status" value="1"/>
</dbReference>
<dbReference type="Pfam" id="PF00001">
    <property type="entry name" value="7tm_1"/>
    <property type="match status" value="1"/>
</dbReference>
<feature type="transmembrane region" description="Helical" evidence="11">
    <location>
        <begin position="219"/>
        <end position="238"/>
    </location>
</feature>
<dbReference type="InterPro" id="IPR000276">
    <property type="entry name" value="GPCR_Rhodpsn"/>
</dbReference>
<evidence type="ECO:0000256" key="11">
    <source>
        <dbReference type="SAM" id="Phobius"/>
    </source>
</evidence>
<evidence type="ECO:0000256" key="7">
    <source>
        <dbReference type="ARBA" id="ARBA00023136"/>
    </source>
</evidence>
<keyword evidence="8" id="KW-0675">Receptor</keyword>
<dbReference type="AlphaFoldDB" id="A0A9J6E206"/>
<feature type="transmembrane region" description="Helical" evidence="11">
    <location>
        <begin position="418"/>
        <end position="437"/>
    </location>
</feature>
<comment type="similarity">
    <text evidence="2">Belongs to the G-protein coupled receptor 1 family.</text>
</comment>
<evidence type="ECO:0000256" key="1">
    <source>
        <dbReference type="ARBA" id="ARBA00004651"/>
    </source>
</evidence>
<keyword evidence="3" id="KW-1003">Cell membrane</keyword>
<dbReference type="GO" id="GO:0004930">
    <property type="term" value="F:G protein-coupled receptor activity"/>
    <property type="evidence" value="ECO:0007669"/>
    <property type="project" value="UniProtKB-KW"/>
</dbReference>
<feature type="compositionally biased region" description="Basic and acidic residues" evidence="10">
    <location>
        <begin position="1"/>
        <end position="10"/>
    </location>
</feature>
<feature type="transmembrane region" description="Helical" evidence="11">
    <location>
        <begin position="178"/>
        <end position="199"/>
    </location>
</feature>
<keyword evidence="9" id="KW-0807">Transducer</keyword>
<keyword evidence="4 11" id="KW-0812">Transmembrane</keyword>
<feature type="transmembrane region" description="Helical" evidence="11">
    <location>
        <begin position="303"/>
        <end position="326"/>
    </location>
</feature>
<keyword evidence="6" id="KW-0297">G-protein coupled receptor</keyword>
<name>A0A9J6E206_RHIMP</name>
<feature type="transmembrane region" description="Helical" evidence="11">
    <location>
        <begin position="141"/>
        <end position="166"/>
    </location>
</feature>
<dbReference type="PROSITE" id="PS50262">
    <property type="entry name" value="G_PROTEIN_RECEP_F1_2"/>
    <property type="match status" value="1"/>
</dbReference>
<feature type="transmembrane region" description="Helical" evidence="11">
    <location>
        <begin position="374"/>
        <end position="398"/>
    </location>
</feature>
<dbReference type="GO" id="GO:0005886">
    <property type="term" value="C:plasma membrane"/>
    <property type="evidence" value="ECO:0007669"/>
    <property type="project" value="UniProtKB-SubCell"/>
</dbReference>
<evidence type="ECO:0000256" key="4">
    <source>
        <dbReference type="ARBA" id="ARBA00022692"/>
    </source>
</evidence>
<dbReference type="SUPFAM" id="SSF81321">
    <property type="entry name" value="Family A G protein-coupled receptor-like"/>
    <property type="match status" value="1"/>
</dbReference>
<keyword evidence="14" id="KW-1185">Reference proteome</keyword>
<accession>A0A9J6E206</accession>
<dbReference type="VEuPathDB" id="VectorBase:LOC119166960"/>
<keyword evidence="5 11" id="KW-1133">Transmembrane helix</keyword>
<comment type="caution">
    <text evidence="13">The sequence shown here is derived from an EMBL/GenBank/DDBJ whole genome shotgun (WGS) entry which is preliminary data.</text>
</comment>
<comment type="subcellular location">
    <subcellularLocation>
        <location evidence="1">Cell membrane</location>
        <topology evidence="1">Multi-pass membrane protein</topology>
    </subcellularLocation>
</comment>
<dbReference type="Proteomes" id="UP000821866">
    <property type="component" value="Chromosome 4"/>
</dbReference>
<protein>
    <recommendedName>
        <fullName evidence="12">G-protein coupled receptors family 1 profile domain-containing protein</fullName>
    </recommendedName>
</protein>
<dbReference type="PANTHER" id="PTHR22752">
    <property type="entry name" value="G PROTEIN-COUPLED RECEPTOR"/>
    <property type="match status" value="1"/>
</dbReference>
<feature type="domain" description="G-protein coupled receptors family 1 profile" evidence="12">
    <location>
        <begin position="157"/>
        <end position="430"/>
    </location>
</feature>
<evidence type="ECO:0000256" key="8">
    <source>
        <dbReference type="ARBA" id="ARBA00023170"/>
    </source>
</evidence>
<sequence length="458" mass="50572">MRAPEAESHGGGRKRRGAPRGYDAAASADFDAETSVAVTMAQCECECSAADDWGDGQKMWNLVASLLGSEPVDTHVGNIRSIRDIFNKHDNALLLCSFQPGLAHAREKAYRTKFTVQNLTLARPPPMNSTVVRRASDTERAVAAVLVSAELCISVLGNLLVLFVSLWDEHVKQHRSNLLVVSLAVTDLLTATLVMVPSVCALTNDGWPLDNPGFCTFHGILNYWLTSTSSVTLAMIALDRGVAIHKPLQYVQHCTWRRLVQMVALPWTLGIIFAVVPAILDWTAYQFDNIVCDVDWHPRREHVIYYAVTFSLCFAVPAAIVLVQYARILASVRRLRSNSVVNAPVVVRKGEVSNGTLSRQSSFRRRTGQGNQKILVSILAVIVIFFVCITPFCCTKLVKVLIGPKAIPDWLDMLSTVVQFLASVANPFVYSIGLKSFHEALCRLSRSGRHRLLWSTSV</sequence>
<dbReference type="EMBL" id="JABSTU010000006">
    <property type="protein sequence ID" value="KAH8028290.1"/>
    <property type="molecule type" value="Genomic_DNA"/>
</dbReference>
<evidence type="ECO:0000313" key="13">
    <source>
        <dbReference type="EMBL" id="KAH8028290.1"/>
    </source>
</evidence>
<evidence type="ECO:0000256" key="9">
    <source>
        <dbReference type="ARBA" id="ARBA00023224"/>
    </source>
</evidence>
<evidence type="ECO:0000259" key="12">
    <source>
        <dbReference type="PROSITE" id="PS50262"/>
    </source>
</evidence>
<feature type="region of interest" description="Disordered" evidence="10">
    <location>
        <begin position="1"/>
        <end position="20"/>
    </location>
</feature>